<dbReference type="Gene3D" id="3.40.50.300">
    <property type="entry name" value="P-loop containing nucleotide triphosphate hydrolases"/>
    <property type="match status" value="1"/>
</dbReference>
<dbReference type="RefSeq" id="WP_088648170.1">
    <property type="nucleotide sequence ID" value="NZ_AQQR01000001.1"/>
</dbReference>
<dbReference type="SMART" id="SM00382">
    <property type="entry name" value="AAA"/>
    <property type="match status" value="1"/>
</dbReference>
<gene>
    <name evidence="5" type="ORF">ATO3_02300</name>
</gene>
<organism evidence="5 6">
    <name type="scientific">Marinibacterium profundimaris</name>
    <dbReference type="NCBI Taxonomy" id="1679460"/>
    <lineage>
        <taxon>Bacteria</taxon>
        <taxon>Pseudomonadati</taxon>
        <taxon>Pseudomonadota</taxon>
        <taxon>Alphaproteobacteria</taxon>
        <taxon>Rhodobacterales</taxon>
        <taxon>Paracoccaceae</taxon>
        <taxon>Marinibacterium</taxon>
    </lineage>
</organism>
<dbReference type="InterPro" id="IPR032823">
    <property type="entry name" value="BCA_ABC_TP_C"/>
</dbReference>
<dbReference type="InterPro" id="IPR003593">
    <property type="entry name" value="AAA+_ATPase"/>
</dbReference>
<dbReference type="InterPro" id="IPR051120">
    <property type="entry name" value="ABC_AA/LPS_Transport"/>
</dbReference>
<dbReference type="AlphaFoldDB" id="A0A225NZP2"/>
<dbReference type="GO" id="GO:0016887">
    <property type="term" value="F:ATP hydrolysis activity"/>
    <property type="evidence" value="ECO:0007669"/>
    <property type="project" value="InterPro"/>
</dbReference>
<dbReference type="InterPro" id="IPR027417">
    <property type="entry name" value="P-loop_NTPase"/>
</dbReference>
<dbReference type="PANTHER" id="PTHR45772">
    <property type="entry name" value="CONSERVED COMPONENT OF ABC TRANSPORTER FOR NATURAL AMINO ACIDS-RELATED"/>
    <property type="match status" value="1"/>
</dbReference>
<evidence type="ECO:0000256" key="1">
    <source>
        <dbReference type="ARBA" id="ARBA00022448"/>
    </source>
</evidence>
<accession>A0A225NZP2</accession>
<evidence type="ECO:0000256" key="3">
    <source>
        <dbReference type="ARBA" id="ARBA00022840"/>
    </source>
</evidence>
<dbReference type="Pfam" id="PF00005">
    <property type="entry name" value="ABC_tran"/>
    <property type="match status" value="1"/>
</dbReference>
<sequence>MTVLEVTGLNKSFGGIKATDDLTLTLEPGELHAVIGPNGAGKTTLISQLCGLQFPDTGAIRFLGRDITRMTPHRRARMGMARSFQITSLIMDMSVEDNVALAVQARAGTSFRFIRPARRIASLREPARAMLDRVGLLDKADHPTVALSHGEHRRMEIAIALATQARLMLLDEPMAGLGGEDAAEMVALLRSIKGDRTILLIEHDMDAVFALADRISVLVYGHIIATGAPDEIRANAAVQQAYLGED</sequence>
<name>A0A225NZP2_9RHOB</name>
<keyword evidence="1" id="KW-0813">Transport</keyword>
<proteinExistence type="predicted"/>
<dbReference type="PANTHER" id="PTHR45772:SF2">
    <property type="entry name" value="ABC TRANSPORTER ATP-BINDING PROTEIN"/>
    <property type="match status" value="1"/>
</dbReference>
<dbReference type="PROSITE" id="PS50893">
    <property type="entry name" value="ABC_TRANSPORTER_2"/>
    <property type="match status" value="1"/>
</dbReference>
<evidence type="ECO:0000313" key="6">
    <source>
        <dbReference type="Proteomes" id="UP000215377"/>
    </source>
</evidence>
<comment type="caution">
    <text evidence="5">The sequence shown here is derived from an EMBL/GenBank/DDBJ whole genome shotgun (WGS) entry which is preliminary data.</text>
</comment>
<dbReference type="GO" id="GO:0005886">
    <property type="term" value="C:plasma membrane"/>
    <property type="evidence" value="ECO:0007669"/>
    <property type="project" value="TreeGrafter"/>
</dbReference>
<evidence type="ECO:0000256" key="2">
    <source>
        <dbReference type="ARBA" id="ARBA00022741"/>
    </source>
</evidence>
<dbReference type="GO" id="GO:0005524">
    <property type="term" value="F:ATP binding"/>
    <property type="evidence" value="ECO:0007669"/>
    <property type="project" value="UniProtKB-KW"/>
</dbReference>
<dbReference type="CDD" id="cd03219">
    <property type="entry name" value="ABC_Mj1267_LivG_branched"/>
    <property type="match status" value="1"/>
</dbReference>
<dbReference type="Pfam" id="PF12399">
    <property type="entry name" value="BCA_ABC_TP_C"/>
    <property type="match status" value="1"/>
</dbReference>
<keyword evidence="3" id="KW-0067">ATP-binding</keyword>
<dbReference type="Proteomes" id="UP000215377">
    <property type="component" value="Unassembled WGS sequence"/>
</dbReference>
<dbReference type="OrthoDB" id="9806149at2"/>
<keyword evidence="2" id="KW-0547">Nucleotide-binding</keyword>
<evidence type="ECO:0000259" key="4">
    <source>
        <dbReference type="PROSITE" id="PS50893"/>
    </source>
</evidence>
<dbReference type="SUPFAM" id="SSF52540">
    <property type="entry name" value="P-loop containing nucleoside triphosphate hydrolases"/>
    <property type="match status" value="1"/>
</dbReference>
<dbReference type="InterPro" id="IPR003439">
    <property type="entry name" value="ABC_transporter-like_ATP-bd"/>
</dbReference>
<evidence type="ECO:0000313" key="5">
    <source>
        <dbReference type="EMBL" id="OWU77546.1"/>
    </source>
</evidence>
<feature type="domain" description="ABC transporter" evidence="4">
    <location>
        <begin position="4"/>
        <end position="245"/>
    </location>
</feature>
<keyword evidence="6" id="KW-1185">Reference proteome</keyword>
<reference evidence="5 6" key="1">
    <citation type="submission" date="2013-04" db="EMBL/GenBank/DDBJ databases">
        <title>Oceanicola sp. 22II1-22F33 Genome Sequencing.</title>
        <authorList>
            <person name="Lai Q."/>
            <person name="Li G."/>
            <person name="Shao Z."/>
        </authorList>
    </citation>
    <scope>NUCLEOTIDE SEQUENCE [LARGE SCALE GENOMIC DNA]</scope>
    <source>
        <strain evidence="5 6">22II1-22F33</strain>
    </source>
</reference>
<dbReference type="EMBL" id="AQQR01000001">
    <property type="protein sequence ID" value="OWU77546.1"/>
    <property type="molecule type" value="Genomic_DNA"/>
</dbReference>
<protein>
    <submittedName>
        <fullName evidence="5">Branched-chain amino acid ABC transporter substrate-binding protein</fullName>
    </submittedName>
</protein>